<dbReference type="GO" id="GO:0005737">
    <property type="term" value="C:cytoplasm"/>
    <property type="evidence" value="ECO:0007669"/>
    <property type="project" value="TreeGrafter"/>
</dbReference>
<proteinExistence type="predicted"/>
<dbReference type="InterPro" id="IPR055378">
    <property type="entry name" value="GH3_C"/>
</dbReference>
<dbReference type="Pfam" id="PF23571">
    <property type="entry name" value="GH3_M"/>
    <property type="match status" value="1"/>
</dbReference>
<dbReference type="InterPro" id="IPR004993">
    <property type="entry name" value="GH3"/>
</dbReference>
<dbReference type="PANTHER" id="PTHR31901">
    <property type="entry name" value="GH3 DOMAIN-CONTAINING PROTEIN"/>
    <property type="match status" value="1"/>
</dbReference>
<dbReference type="InterPro" id="IPR055377">
    <property type="entry name" value="GH3_M"/>
</dbReference>
<name>A0A8A4TPX6_SULCO</name>
<sequence length="495" mass="55535">MTQILAPLVKPLASAWARRRTRAMPPQDPTATLRFLLQKARHTRFGREFGFADVLASSNPLSAFRAALPIMDYDVWVTWLGDRGPLSEKGPQPLTDEAWPGTIDIFCLSSGTTSGRTKYIPYSTDMAAINRRAALDFFAFLVYERPEQAPLLSQTLYMSGSTNLARNANGALCGDMSALTKYLAPRFLDMLTQPPPAVASLEPWERRLEAMVALCLDDHPIGAVSGIPIWQLTMLERIIECSGKPISQAMPHLRYLIHGGMSISPYRERIQQLLGDQVQTIEVYAASEIGIGAYQIPGTAGMHFWQHYQVFYEFEDDRGRVFTAEELQPDTPYGLLVSSCSGLWRYRIGDRLTFASIDPLILAAVGRDKTTSAFDEKVTEQELETAMIKMPHPFADFSLGPDIEKRRHVWFLIGDSFPGDDWVAQLDRNLREQNQDYDDYRGDGRIQPPAAVLVPKRGEFLNNLGRAEGGQRKFPRLLSPDEVKRLLDDSGQPAH</sequence>
<dbReference type="Gene3D" id="3.40.50.12780">
    <property type="entry name" value="N-terminal domain of ligase-like"/>
    <property type="match status" value="1"/>
</dbReference>
<dbReference type="KEGG" id="scor:J3U87_03995"/>
<evidence type="ECO:0000313" key="3">
    <source>
        <dbReference type="EMBL" id="QTD51610.1"/>
    </source>
</evidence>
<dbReference type="PANTHER" id="PTHR31901:SF9">
    <property type="entry name" value="GH3 DOMAIN-CONTAINING PROTEIN"/>
    <property type="match status" value="1"/>
</dbReference>
<dbReference type="Pfam" id="PF23572">
    <property type="entry name" value="GH3_C"/>
    <property type="match status" value="1"/>
</dbReference>
<protein>
    <submittedName>
        <fullName evidence="3">GH3 auxin-responsive promoter family protein</fullName>
    </submittedName>
</protein>
<reference evidence="3" key="1">
    <citation type="submission" date="2021-03" db="EMBL/GenBank/DDBJ databases">
        <title>Acanthopleuribacteraceae sp. M133.</title>
        <authorList>
            <person name="Wang G."/>
        </authorList>
    </citation>
    <scope>NUCLEOTIDE SEQUENCE</scope>
    <source>
        <strain evidence="3">M133</strain>
    </source>
</reference>
<evidence type="ECO:0000313" key="4">
    <source>
        <dbReference type="Proteomes" id="UP000663929"/>
    </source>
</evidence>
<evidence type="ECO:0000259" key="1">
    <source>
        <dbReference type="Pfam" id="PF23571"/>
    </source>
</evidence>
<feature type="domain" description="GH3 middle" evidence="1">
    <location>
        <begin position="308"/>
        <end position="357"/>
    </location>
</feature>
<dbReference type="GO" id="GO:0016881">
    <property type="term" value="F:acid-amino acid ligase activity"/>
    <property type="evidence" value="ECO:0007669"/>
    <property type="project" value="TreeGrafter"/>
</dbReference>
<organism evidence="3 4">
    <name type="scientific">Sulfidibacter corallicola</name>
    <dbReference type="NCBI Taxonomy" id="2818388"/>
    <lineage>
        <taxon>Bacteria</taxon>
        <taxon>Pseudomonadati</taxon>
        <taxon>Acidobacteriota</taxon>
        <taxon>Holophagae</taxon>
        <taxon>Acanthopleuribacterales</taxon>
        <taxon>Acanthopleuribacteraceae</taxon>
        <taxon>Sulfidibacter</taxon>
    </lineage>
</organism>
<dbReference type="AlphaFoldDB" id="A0A8A4TPX6"/>
<evidence type="ECO:0000259" key="2">
    <source>
        <dbReference type="Pfam" id="PF23572"/>
    </source>
</evidence>
<accession>A0A8A4TPX6</accession>
<keyword evidence="4" id="KW-1185">Reference proteome</keyword>
<feature type="domain" description="GH3 C-terminal" evidence="2">
    <location>
        <begin position="392"/>
        <end position="479"/>
    </location>
</feature>
<dbReference type="EMBL" id="CP071793">
    <property type="protein sequence ID" value="QTD51610.1"/>
    <property type="molecule type" value="Genomic_DNA"/>
</dbReference>
<gene>
    <name evidence="3" type="ORF">J3U87_03995</name>
</gene>
<dbReference type="Proteomes" id="UP000663929">
    <property type="component" value="Chromosome"/>
</dbReference>
<dbReference type="InterPro" id="IPR042099">
    <property type="entry name" value="ANL_N_sf"/>
</dbReference>
<dbReference type="RefSeq" id="WP_237381738.1">
    <property type="nucleotide sequence ID" value="NZ_CP071793.1"/>
</dbReference>
<dbReference type="Pfam" id="PF03321">
    <property type="entry name" value="GH3"/>
    <property type="match status" value="1"/>
</dbReference>